<dbReference type="InterPro" id="IPR009081">
    <property type="entry name" value="PP-bd_ACP"/>
</dbReference>
<dbReference type="InterPro" id="IPR002364">
    <property type="entry name" value="Quin_OxRdtase/zeta-crystal_CS"/>
</dbReference>
<dbReference type="Pfam" id="PF21089">
    <property type="entry name" value="PKS_DH_N"/>
    <property type="match status" value="1"/>
</dbReference>
<protein>
    <submittedName>
        <fullName evidence="10">SDR family NAD(P)-dependent oxidoreductase</fullName>
    </submittedName>
</protein>
<dbReference type="InterPro" id="IPR013968">
    <property type="entry name" value="PKS_KR"/>
</dbReference>
<dbReference type="Gene3D" id="3.40.366.10">
    <property type="entry name" value="Malonyl-Coenzyme A Acyl Carrier Protein, domain 2"/>
    <property type="match status" value="1"/>
</dbReference>
<keyword evidence="11" id="KW-1185">Reference proteome</keyword>
<comment type="caution">
    <text evidence="10">The sequence shown here is derived from an EMBL/GenBank/DDBJ whole genome shotgun (WGS) entry which is preliminary data.</text>
</comment>
<dbReference type="InterPro" id="IPR029063">
    <property type="entry name" value="SAM-dependent_MTases_sf"/>
</dbReference>
<dbReference type="Gene3D" id="3.30.70.3290">
    <property type="match status" value="1"/>
</dbReference>
<evidence type="ECO:0000256" key="2">
    <source>
        <dbReference type="ARBA" id="ARBA00022553"/>
    </source>
</evidence>
<feature type="domain" description="Ketosynthase family 3 (KS3)" evidence="8">
    <location>
        <begin position="17"/>
        <end position="442"/>
    </location>
</feature>
<dbReference type="Pfam" id="PF08240">
    <property type="entry name" value="ADH_N"/>
    <property type="match status" value="1"/>
</dbReference>
<dbReference type="InterPro" id="IPR020843">
    <property type="entry name" value="ER"/>
</dbReference>
<feature type="domain" description="Carrier" evidence="7">
    <location>
        <begin position="2396"/>
        <end position="2470"/>
    </location>
</feature>
<dbReference type="InterPro" id="IPR011032">
    <property type="entry name" value="GroES-like_sf"/>
</dbReference>
<evidence type="ECO:0000256" key="1">
    <source>
        <dbReference type="ARBA" id="ARBA00022450"/>
    </source>
</evidence>
<dbReference type="Pfam" id="PF02801">
    <property type="entry name" value="Ketoacyl-synt_C"/>
    <property type="match status" value="1"/>
</dbReference>
<dbReference type="SUPFAM" id="SSF50129">
    <property type="entry name" value="GroES-like"/>
    <property type="match status" value="1"/>
</dbReference>
<evidence type="ECO:0000256" key="4">
    <source>
        <dbReference type="ARBA" id="ARBA00023268"/>
    </source>
</evidence>
<proteinExistence type="predicted"/>
<dbReference type="Pfam" id="PF08659">
    <property type="entry name" value="KR"/>
    <property type="match status" value="1"/>
</dbReference>
<evidence type="ECO:0000313" key="10">
    <source>
        <dbReference type="EMBL" id="MFC4621184.1"/>
    </source>
</evidence>
<dbReference type="SUPFAM" id="SSF53335">
    <property type="entry name" value="S-adenosyl-L-methionine-dependent methyltransferases"/>
    <property type="match status" value="1"/>
</dbReference>
<dbReference type="Gene3D" id="1.10.1200.10">
    <property type="entry name" value="ACP-like"/>
    <property type="match status" value="1"/>
</dbReference>
<feature type="active site" description="Proton donor; for dehydratase activity" evidence="6">
    <location>
        <position position="1116"/>
    </location>
</feature>
<dbReference type="SUPFAM" id="SSF47336">
    <property type="entry name" value="ACP-like"/>
    <property type="match status" value="1"/>
</dbReference>
<dbReference type="RefSeq" id="WP_377723874.1">
    <property type="nucleotide sequence ID" value="NZ_JBHSEW010000002.1"/>
</dbReference>
<dbReference type="SUPFAM" id="SSF53901">
    <property type="entry name" value="Thiolase-like"/>
    <property type="match status" value="1"/>
</dbReference>
<evidence type="ECO:0000256" key="5">
    <source>
        <dbReference type="ARBA" id="ARBA00023315"/>
    </source>
</evidence>
<dbReference type="InterPro" id="IPR049551">
    <property type="entry name" value="PKS_DH_C"/>
</dbReference>
<feature type="region of interest" description="N-terminal hotdog fold" evidence="6">
    <location>
        <begin position="916"/>
        <end position="1035"/>
    </location>
</feature>
<dbReference type="PROSITE" id="PS01162">
    <property type="entry name" value="QOR_ZETA_CRYSTAL"/>
    <property type="match status" value="1"/>
</dbReference>
<dbReference type="SMART" id="SM00822">
    <property type="entry name" value="PKS_KR"/>
    <property type="match status" value="1"/>
</dbReference>
<dbReference type="Pfam" id="PF00550">
    <property type="entry name" value="PP-binding"/>
    <property type="match status" value="1"/>
</dbReference>
<evidence type="ECO:0000259" key="9">
    <source>
        <dbReference type="PROSITE" id="PS52019"/>
    </source>
</evidence>
<dbReference type="Proteomes" id="UP001595967">
    <property type="component" value="Unassembled WGS sequence"/>
</dbReference>
<dbReference type="InterPro" id="IPR049552">
    <property type="entry name" value="PKS_DH_N"/>
</dbReference>
<organism evidence="10 11">
    <name type="scientific">Comamonas nitrativorans</name>
    <dbReference type="NCBI Taxonomy" id="108437"/>
    <lineage>
        <taxon>Bacteria</taxon>
        <taxon>Pseudomonadati</taxon>
        <taxon>Pseudomonadota</taxon>
        <taxon>Betaproteobacteria</taxon>
        <taxon>Burkholderiales</taxon>
        <taxon>Comamonadaceae</taxon>
        <taxon>Comamonas</taxon>
    </lineage>
</organism>
<dbReference type="EMBL" id="JBHSEW010000002">
    <property type="protein sequence ID" value="MFC4621184.1"/>
    <property type="molecule type" value="Genomic_DNA"/>
</dbReference>
<dbReference type="Pfam" id="PF16197">
    <property type="entry name" value="KAsynt_C_assoc"/>
    <property type="match status" value="1"/>
</dbReference>
<dbReference type="PROSITE" id="PS50075">
    <property type="entry name" value="CARRIER"/>
    <property type="match status" value="1"/>
</dbReference>
<dbReference type="Gene3D" id="3.40.47.10">
    <property type="match status" value="1"/>
</dbReference>
<dbReference type="PANTHER" id="PTHR43775">
    <property type="entry name" value="FATTY ACID SYNTHASE"/>
    <property type="match status" value="1"/>
</dbReference>
<dbReference type="SMART" id="SM00829">
    <property type="entry name" value="PKS_ER"/>
    <property type="match status" value="1"/>
</dbReference>
<dbReference type="InterPro" id="IPR020807">
    <property type="entry name" value="PKS_DH"/>
</dbReference>
<keyword evidence="4" id="KW-0511">Multifunctional enzyme</keyword>
<dbReference type="SMART" id="SM00827">
    <property type="entry name" value="PKS_AT"/>
    <property type="match status" value="1"/>
</dbReference>
<dbReference type="PROSITE" id="PS00606">
    <property type="entry name" value="KS3_1"/>
    <property type="match status" value="1"/>
</dbReference>
<dbReference type="InterPro" id="IPR014030">
    <property type="entry name" value="Ketoacyl_synth_N"/>
</dbReference>
<dbReference type="Pfam" id="PF00698">
    <property type="entry name" value="Acyl_transf_1"/>
    <property type="match status" value="1"/>
</dbReference>
<dbReference type="SUPFAM" id="SSF55048">
    <property type="entry name" value="Probable ACP-binding domain of malonyl-CoA ACP transacylase"/>
    <property type="match status" value="1"/>
</dbReference>
<dbReference type="PROSITE" id="PS52019">
    <property type="entry name" value="PKS_MFAS_DH"/>
    <property type="match status" value="1"/>
</dbReference>
<dbReference type="InterPro" id="IPR020841">
    <property type="entry name" value="PKS_Beta-ketoAc_synthase_dom"/>
</dbReference>
<feature type="domain" description="PKS/mFAS DH" evidence="9">
    <location>
        <begin position="916"/>
        <end position="1200"/>
    </location>
</feature>
<evidence type="ECO:0000259" key="7">
    <source>
        <dbReference type="PROSITE" id="PS50075"/>
    </source>
</evidence>
<evidence type="ECO:0000259" key="8">
    <source>
        <dbReference type="PROSITE" id="PS52004"/>
    </source>
</evidence>
<dbReference type="CDD" id="cd05195">
    <property type="entry name" value="enoyl_red"/>
    <property type="match status" value="1"/>
</dbReference>
<sequence length="2524" mass="270152">MTDLNPASKNNCLTENSAPIAVIGMAFRFPGDHSDEVEFWAALQNRQDLITQVPPERWATQELQHAKRSEAGRSITYSAGVLSRIEEFDAGFFGISPREAAWLDPQQRLLLELSWEALENAGVPASRLAGTDCSVYVGISGLDYGTRALDDLASLSAHTMTGNTLSVAANRISYVLDLHGPSLAVDTACSSSLVALHHACNSLRTGEASTALVGGVNLLLHPYPFVGFTKASMLCADGRCKPFDAAGNGYVRSEGGAVLLLKPLAQAQADGDEIHAVIRATGVNADGSRKTGITIPSCAGQIDLMRDVLAKSGLAADDVDFIEAHGTGTPVGDPIETAAIGAVYGQGRSKPLPISSVKANLGHMEPASGMAGFVKALLALKNQSLPPTLHLQTPNPNIDFAGLNLQLVFDRHPLPTTPGKPLVAGVNSFGFGGANAHVLLEQYLPRASASDAAPAADVALAPLRLSARSLPALRALAQRYAQLLQSQPQRYYDIAYAALFQRECLPHGLLLAPASVTEAVEKLQRFAQGEEADTLPGLVQEETLASSGSIAFVYAGNGAQWVGMGQTLLQTSPRFAALVQELDAAMQPQAGFSLLEQLQADAAHSRLQDTAVAQPLLFAMQVAITRLLQEQGVQPAAVLGHSVGEIAAAWACGALSLEQAIAVICARSQAQNLTRGQGRMAAVGMSATAAEEAIARLGAGVDIEIAGINSPANVTLSGSLEDLQRLEALLAPQKVFFRLLDLDYAFHSHYMDGARDDLARRLQGLAPAAATQAQFISTVTGDVLAGTELDADYWWRNVRQPVRFADAVAQAAAQGCRVFVEISPHAILQRYVKESLDAVQAAGRVLPTLQRNFDSYQRLQGAGLKAILLADAQALKAHFPHAGQRIRLPNYPWQRERHWQPTTVESLQALQRRRVHPLLGWAIPDAVLTWENVLDPTILPWLLDHQVGGAIVFPGAAYAEMALAAARQWLGSGPCALQELDIISPLVFDGEHARNLRLVVQPRDGSFQIFSRQRLSGDAWSLHAAGRLLQATQQVPQARIGMALAAAPGGPAASLQQIDHSRHYQLASALGLDYGPAFQGIHHAVVDTASHCLHAQLQLDEGLHSAAYVLHPAVLDLCFQALVDFFVEPIASGRGIALLPIKIGKLDVRSSAQAVSLRAHLRRFGTRSALADFELFDAQGQLVAVAQGCRFRAAHLKRDAGTAIQQWHIAPWLLPHPAATARPIANVADLAAHLAHGNSSEERQRWFTETLPLLEALSLSFAFEACRQLQQRQPADWQSTLAQTPYGQWLLDLLRSQDLLDGAALVADADLPPAQELWQALLRDAPACLPQLSLLGTAGAALPTLLTEPDARQPLHAQLQRSPIAESLYHTDPAYLGTRSLLQVLLQRLAAALPQGQRLRVLELSAGLSELPKTALHALPADHLDYVLALPSEDLATRQAAEYDEDAPVTVAHYAATDGVLTAERSLPAHFDLVIVQHSLHRMFNPEAVLAKLQAKLAPGAILAIAERYPDWSVNLIQGLDGAWWRHDSQGRVVSSLLAPAAWQQSLANGGWQHTALIEEPAARQLHEGAYLLLAQAPVQTADAPVAEPVAAQSWRLLADQGATAVAQNLQQRLQAKGQHVLSQDAAAAVATHIVWMQGWQDSPEDSVATATRLLELVQVVQQQEVPPRLWIVTRQGLRSPAQSALWGLARVAMNECPQLACTLIDLDAAVPQADLLVQLERELLQPDGQNEILLTEDARHVPMLSEHEPTATTVQPSGKAAEEGARFKLDFLVPGQLRNLLWLPQEAAPLQAHEIEVRTQATGLNFRDVMYLMGLLPDEAVEKGFAGASLGLEFSGIVSRVGSGVTHLQAGDAVMGFGSSCFASHIVTRADAVAPMPQGWAFEAAATVPTVFLTVYYALKQLADVQPGERVLIHGAAGGVGIAAIQLARHMGAEIFATAGTDEKRTFVQLLGADHVLDSRSLEFAEDILRLTDGEGVDVVLNSLAGEAMRRSLDVLKPFGRFLELGKRDFFENTPVGLRPFKDNISYFGIDADQLLTGRPQLAARLFGEVIGLFREGILAPLPYRSFAADQVVDAFRLMQQARHIGKIVVTLADANPQVQQAQQPKAAQGLQLDGHTTWLATGGLSGFGLASARWLARHGVRHLALVGRRGADTPGAAALLKEFARQGVQARAVACDITQPEAVQALVADLAQSMPPLAGVLHAAAQFDDRLLLNLDAASMDAVLRTKLVGAWNLHEATVGQPLTHFVLYSSVTTAIGNPGQANYVAANMGLEGLAGLRRSLGLPATCIGWGPIADAGYLTRNEAVKDALAQRLGKAPLTAQQALDQLQGIWVADAGHVIPANFDWPVLARLLPSAAKGSRFAQLNWRYQDANAAQDGLDIRSLLQGKTAAEAGAVIEELVAQQVAQILCIAPERITPHASLHDMGMDSLMAVELALGLEQRFGIQLPVMMLGDSPSVHKVSAKIADKLLGSDTAQGVSDNSVPSTMVGKVVAQHAADLTEQEIAELARDAVKLAETGTRFTS</sequence>
<dbReference type="InterPro" id="IPR036736">
    <property type="entry name" value="ACP-like_sf"/>
</dbReference>
<dbReference type="InterPro" id="IPR016035">
    <property type="entry name" value="Acyl_Trfase/lysoPLipase"/>
</dbReference>
<dbReference type="InterPro" id="IPR057326">
    <property type="entry name" value="KR_dom"/>
</dbReference>
<feature type="region of interest" description="C-terminal hotdog fold" evidence="6">
    <location>
        <begin position="1055"/>
        <end position="1200"/>
    </location>
</feature>
<evidence type="ECO:0000256" key="3">
    <source>
        <dbReference type="ARBA" id="ARBA00022679"/>
    </source>
</evidence>
<dbReference type="InterPro" id="IPR032821">
    <property type="entry name" value="PKS_assoc"/>
</dbReference>
<dbReference type="Pfam" id="PF13602">
    <property type="entry name" value="ADH_zinc_N_2"/>
    <property type="match status" value="1"/>
</dbReference>
<dbReference type="InterPro" id="IPR014043">
    <property type="entry name" value="Acyl_transferase_dom"/>
</dbReference>
<dbReference type="InterPro" id="IPR001227">
    <property type="entry name" value="Ac_transferase_dom_sf"/>
</dbReference>
<dbReference type="Gene3D" id="3.40.50.150">
    <property type="entry name" value="Vaccinia Virus protein VP39"/>
    <property type="match status" value="1"/>
</dbReference>
<dbReference type="InterPro" id="IPR014031">
    <property type="entry name" value="Ketoacyl_synth_C"/>
</dbReference>
<gene>
    <name evidence="10" type="ORF">ACFO3A_03025</name>
</gene>
<dbReference type="InterPro" id="IPR016036">
    <property type="entry name" value="Malonyl_transacylase_ACP-bd"/>
</dbReference>
<dbReference type="SUPFAM" id="SSF52151">
    <property type="entry name" value="FabD/lysophospholipase-like"/>
    <property type="match status" value="1"/>
</dbReference>
<feature type="active site" description="Proton acceptor; for dehydratase activity" evidence="6">
    <location>
        <position position="945"/>
    </location>
</feature>
<dbReference type="Pfam" id="PF00109">
    <property type="entry name" value="ketoacyl-synt"/>
    <property type="match status" value="1"/>
</dbReference>
<dbReference type="PANTHER" id="PTHR43775:SF37">
    <property type="entry name" value="SI:DKEY-61P9.11"/>
    <property type="match status" value="1"/>
</dbReference>
<evidence type="ECO:0000256" key="6">
    <source>
        <dbReference type="PROSITE-ProRule" id="PRU01363"/>
    </source>
</evidence>
<dbReference type="SMART" id="SM00825">
    <property type="entry name" value="PKS_KS"/>
    <property type="match status" value="1"/>
</dbReference>
<dbReference type="InterPro" id="IPR036291">
    <property type="entry name" value="NAD(P)-bd_dom_sf"/>
</dbReference>
<name>A0ABV9GVL1_9BURK</name>
<dbReference type="InterPro" id="IPR049900">
    <property type="entry name" value="PKS_mFAS_DH"/>
</dbReference>
<dbReference type="InterPro" id="IPR013154">
    <property type="entry name" value="ADH-like_N"/>
</dbReference>
<dbReference type="Gene3D" id="3.90.180.10">
    <property type="entry name" value="Medium-chain alcohol dehydrogenases, catalytic domain"/>
    <property type="match status" value="1"/>
</dbReference>
<keyword evidence="1" id="KW-0596">Phosphopantetheine</keyword>
<dbReference type="InterPro" id="IPR050091">
    <property type="entry name" value="PKS_NRPS_Biosynth_Enz"/>
</dbReference>
<dbReference type="InterPro" id="IPR018201">
    <property type="entry name" value="Ketoacyl_synth_AS"/>
</dbReference>
<dbReference type="InterPro" id="IPR042104">
    <property type="entry name" value="PKS_dehydratase_sf"/>
</dbReference>
<dbReference type="SUPFAM" id="SSF51735">
    <property type="entry name" value="NAD(P)-binding Rossmann-fold domains"/>
    <property type="match status" value="3"/>
</dbReference>
<dbReference type="SMART" id="SM00826">
    <property type="entry name" value="PKS_DH"/>
    <property type="match status" value="1"/>
</dbReference>
<keyword evidence="3" id="KW-0808">Transferase</keyword>
<dbReference type="PROSITE" id="PS52004">
    <property type="entry name" value="KS3_2"/>
    <property type="match status" value="1"/>
</dbReference>
<dbReference type="InterPro" id="IPR020806">
    <property type="entry name" value="PKS_PP-bd"/>
</dbReference>
<reference evidence="11" key="1">
    <citation type="journal article" date="2019" name="Int. J. Syst. Evol. Microbiol.">
        <title>The Global Catalogue of Microorganisms (GCM) 10K type strain sequencing project: providing services to taxonomists for standard genome sequencing and annotation.</title>
        <authorList>
            <consortium name="The Broad Institute Genomics Platform"/>
            <consortium name="The Broad Institute Genome Sequencing Center for Infectious Disease"/>
            <person name="Wu L."/>
            <person name="Ma J."/>
        </authorList>
    </citation>
    <scope>NUCLEOTIDE SEQUENCE [LARGE SCALE GENOMIC DNA]</scope>
    <source>
        <strain evidence="11">JCM 11650</strain>
    </source>
</reference>
<dbReference type="SMART" id="SM00823">
    <property type="entry name" value="PKS_PP"/>
    <property type="match status" value="1"/>
</dbReference>
<keyword evidence="2" id="KW-0597">Phosphoprotein</keyword>
<dbReference type="Gene3D" id="3.10.129.110">
    <property type="entry name" value="Polyketide synthase dehydratase"/>
    <property type="match status" value="1"/>
</dbReference>
<dbReference type="SMART" id="SM01294">
    <property type="entry name" value="PKS_PP_betabranch"/>
    <property type="match status" value="1"/>
</dbReference>
<dbReference type="Gene3D" id="3.40.50.720">
    <property type="entry name" value="NAD(P)-binding Rossmann-like Domain"/>
    <property type="match status" value="3"/>
</dbReference>
<accession>A0ABV9GVL1</accession>
<dbReference type="CDD" id="cd00833">
    <property type="entry name" value="PKS"/>
    <property type="match status" value="1"/>
</dbReference>
<keyword evidence="5" id="KW-0012">Acyltransferase</keyword>
<evidence type="ECO:0000313" key="11">
    <source>
        <dbReference type="Proteomes" id="UP001595967"/>
    </source>
</evidence>
<dbReference type="Pfam" id="PF14765">
    <property type="entry name" value="PS-DH"/>
    <property type="match status" value="1"/>
</dbReference>
<dbReference type="InterPro" id="IPR016039">
    <property type="entry name" value="Thiolase-like"/>
</dbReference>